<keyword evidence="2" id="KW-1185">Reference proteome</keyword>
<evidence type="ECO:0000313" key="1">
    <source>
        <dbReference type="EMBL" id="KAK4506365.1"/>
    </source>
</evidence>
<reference evidence="1 2" key="1">
    <citation type="journal article" date="2023" name="G3 (Bethesda)">
        <title>A chromosome-level genome assembly of Zasmidium syzygii isolated from banana leaves.</title>
        <authorList>
            <person name="van Westerhoven A.C."/>
            <person name="Mehrabi R."/>
            <person name="Talebi R."/>
            <person name="Steentjes M.B.F."/>
            <person name="Corcolon B."/>
            <person name="Chong P.A."/>
            <person name="Kema G.H.J."/>
            <person name="Seidl M.F."/>
        </authorList>
    </citation>
    <scope>NUCLEOTIDE SEQUENCE [LARGE SCALE GENOMIC DNA]</scope>
    <source>
        <strain evidence="1 2">P124</strain>
    </source>
</reference>
<sequence>MATQSKTSYDQRVFNGDGCAMDPIQAPSESANSSEVRSFIVEVLVRQYDIDEEHAKEIAQHWDVGSGRELRQFPARLFVEIFGLQAGWVLYKEVSARAIEEKVNSMDIFNHKKRAIGREEVDPRRKPESQLRWLFRER</sequence>
<evidence type="ECO:0000313" key="2">
    <source>
        <dbReference type="Proteomes" id="UP001305779"/>
    </source>
</evidence>
<gene>
    <name evidence="1" type="ORF">PRZ48_000095</name>
</gene>
<protein>
    <submittedName>
        <fullName evidence="1">Uncharacterized protein</fullName>
    </submittedName>
</protein>
<comment type="caution">
    <text evidence="1">The sequence shown here is derived from an EMBL/GenBank/DDBJ whole genome shotgun (WGS) entry which is preliminary data.</text>
</comment>
<name>A0ABR0EYS9_ZASCE</name>
<accession>A0ABR0EYS9</accession>
<dbReference type="Proteomes" id="UP001305779">
    <property type="component" value="Unassembled WGS sequence"/>
</dbReference>
<proteinExistence type="predicted"/>
<organism evidence="1 2">
    <name type="scientific">Zasmidium cellare</name>
    <name type="common">Wine cellar mold</name>
    <name type="synonym">Racodium cellare</name>
    <dbReference type="NCBI Taxonomy" id="395010"/>
    <lineage>
        <taxon>Eukaryota</taxon>
        <taxon>Fungi</taxon>
        <taxon>Dikarya</taxon>
        <taxon>Ascomycota</taxon>
        <taxon>Pezizomycotina</taxon>
        <taxon>Dothideomycetes</taxon>
        <taxon>Dothideomycetidae</taxon>
        <taxon>Mycosphaerellales</taxon>
        <taxon>Mycosphaerellaceae</taxon>
        <taxon>Zasmidium</taxon>
    </lineage>
</organism>
<dbReference type="EMBL" id="JAXOVC010000001">
    <property type="protein sequence ID" value="KAK4506365.1"/>
    <property type="molecule type" value="Genomic_DNA"/>
</dbReference>